<reference evidence="9 10" key="1">
    <citation type="submission" date="2010-08" db="EMBL/GenBank/DDBJ databases">
        <authorList>
            <person name="Harkins D.M."/>
            <person name="Madupu R."/>
            <person name="Durkin A.S."/>
            <person name="Torralba M."/>
            <person name="Methe B."/>
            <person name="Sutton G.G."/>
            <person name="Nelson K.E."/>
        </authorList>
    </citation>
    <scope>NUCLEOTIDE SEQUENCE [LARGE SCALE GENOMIC DNA]</scope>
    <source>
        <strain evidence="9 10">DSM 17678</strain>
    </source>
</reference>
<feature type="binding site" evidence="7">
    <location>
        <position position="380"/>
    </location>
    <ligand>
        <name>3-phosphoshikimate</name>
        <dbReference type="ChEBI" id="CHEBI:145989"/>
    </ligand>
</feature>
<feature type="binding site" evidence="7">
    <location>
        <position position="199"/>
    </location>
    <ligand>
        <name>3-phosphoshikimate</name>
        <dbReference type="ChEBI" id="CHEBI:145989"/>
    </ligand>
</feature>
<keyword evidence="7" id="KW-0963">Cytoplasm</keyword>
<feature type="binding site" evidence="7">
    <location>
        <position position="36"/>
    </location>
    <ligand>
        <name>3-phosphoshikimate</name>
        <dbReference type="ChEBI" id="CHEBI:145989"/>
    </ligand>
</feature>
<dbReference type="CDD" id="cd01556">
    <property type="entry name" value="EPSP_synthase"/>
    <property type="match status" value="1"/>
</dbReference>
<comment type="caution">
    <text evidence="9">The sequence shown here is derived from an EMBL/GenBank/DDBJ whole genome shotgun (WGS) entry which is preliminary data.</text>
</comment>
<dbReference type="NCBIfam" id="TIGR01356">
    <property type="entry name" value="aroA"/>
    <property type="match status" value="1"/>
</dbReference>
<evidence type="ECO:0000313" key="10">
    <source>
        <dbReference type="Proteomes" id="UP000003244"/>
    </source>
</evidence>
<comment type="pathway">
    <text evidence="1 7">Metabolic intermediate biosynthesis; chorismate biosynthesis; chorismate from D-erythrose 4-phosphate and phosphoenolpyruvate: step 6/7.</text>
</comment>
<protein>
    <recommendedName>
        <fullName evidence="7">3-phosphoshikimate 1-carboxyvinyltransferase</fullName>
        <ecNumber evidence="7">2.5.1.19</ecNumber>
    </recommendedName>
    <alternativeName>
        <fullName evidence="7">5-enolpyruvylshikimate-3-phosphate synthase</fullName>
        <shortName evidence="7">EPSP synthase</shortName>
        <shortName evidence="7">EPSPS</shortName>
    </alternativeName>
</protein>
<comment type="catalytic activity">
    <reaction evidence="6">
        <text>3-phosphoshikimate + phosphoenolpyruvate = 5-O-(1-carboxyvinyl)-3-phosphoshikimate + phosphate</text>
        <dbReference type="Rhea" id="RHEA:21256"/>
        <dbReference type="ChEBI" id="CHEBI:43474"/>
        <dbReference type="ChEBI" id="CHEBI:57701"/>
        <dbReference type="ChEBI" id="CHEBI:58702"/>
        <dbReference type="ChEBI" id="CHEBI:145989"/>
        <dbReference type="EC" id="2.5.1.19"/>
    </reaction>
    <physiologicalReaction direction="left-to-right" evidence="6">
        <dbReference type="Rhea" id="RHEA:21257"/>
    </physiologicalReaction>
</comment>
<dbReference type="STRING" id="596315.HMPREF0634_1092"/>
<feature type="binding site" evidence="7">
    <location>
        <position position="31"/>
    </location>
    <ligand>
        <name>3-phosphoshikimate</name>
        <dbReference type="ChEBI" id="CHEBI:145989"/>
    </ligand>
</feature>
<accession>E0E2V3</accession>
<evidence type="ECO:0000256" key="6">
    <source>
        <dbReference type="ARBA" id="ARBA00044633"/>
    </source>
</evidence>
<feature type="binding site" evidence="7">
    <location>
        <position position="454"/>
    </location>
    <ligand>
        <name>phosphoenolpyruvate</name>
        <dbReference type="ChEBI" id="CHEBI:58702"/>
    </ligand>
</feature>
<evidence type="ECO:0000313" key="9">
    <source>
        <dbReference type="EMBL" id="EFM64781.1"/>
    </source>
</evidence>
<dbReference type="GO" id="GO:0008652">
    <property type="term" value="P:amino acid biosynthetic process"/>
    <property type="evidence" value="ECO:0007669"/>
    <property type="project" value="UniProtKB-KW"/>
</dbReference>
<dbReference type="GO" id="GO:0009423">
    <property type="term" value="P:chorismate biosynthetic process"/>
    <property type="evidence" value="ECO:0007669"/>
    <property type="project" value="UniProtKB-UniRule"/>
</dbReference>
<evidence type="ECO:0000256" key="2">
    <source>
        <dbReference type="ARBA" id="ARBA00009948"/>
    </source>
</evidence>
<dbReference type="Proteomes" id="UP000003244">
    <property type="component" value="Unassembled WGS sequence"/>
</dbReference>
<feature type="binding site" evidence="7">
    <location>
        <position position="148"/>
    </location>
    <ligand>
        <name>phosphoenolpyruvate</name>
        <dbReference type="ChEBI" id="CHEBI:58702"/>
    </ligand>
</feature>
<dbReference type="HAMAP" id="MF_00210">
    <property type="entry name" value="EPSP_synth"/>
    <property type="match status" value="1"/>
</dbReference>
<sequence>MASNKSVTINRLDIVDYKENPIREVEAISSKSFIHRALICASLAQGRSTISYKGLSEDIMATISALEVMGAKIYIEEDWMTVEAIPADNMSHSIGSKGNHDHISSDGKYGEKIVDCRESGSTLRMLLPLATSLSDDYIFTGRHGLMTRPIDDLTQALRQAGFSISSDSLPIEIRNRIGRKRDIEPKKISDFQIRGDISSQYISGLLLAGPLMDGKLRVDVMDKLESKPYIDLTKDVMSLFGVEVEEYDSRESLADGDRNRIIKTYSIKPGQAYKSNKIKAESDWSNAGFFLAIGALFRGIRVLNLDLESSQGDKRIIEILKEYGARLVVKDSYIEVLPGQRKPLNLNIADTPDMLPILAILAVFAEGESSFTGIDRLRIKESDRIESVISMVECLGACACLKGKNLIISGRDRKKLPVYRVNSFNDHRIVMASSIAASLLDGQLIIEGAEAVNKSYPTFFDDFKVLGFEVR</sequence>
<dbReference type="PANTHER" id="PTHR21090">
    <property type="entry name" value="AROM/DEHYDROQUINATE SYNTHASE"/>
    <property type="match status" value="1"/>
</dbReference>
<evidence type="ECO:0000256" key="1">
    <source>
        <dbReference type="ARBA" id="ARBA00004811"/>
    </source>
</evidence>
<evidence type="ECO:0000256" key="5">
    <source>
        <dbReference type="ARBA" id="ARBA00023141"/>
    </source>
</evidence>
<feature type="binding site" evidence="7">
    <location>
        <position position="428"/>
    </location>
    <ligand>
        <name>phosphoenolpyruvate</name>
        <dbReference type="ChEBI" id="CHEBI:58702"/>
    </ligand>
</feature>
<dbReference type="InterPro" id="IPR023193">
    <property type="entry name" value="EPSP_synthase_CS"/>
</dbReference>
<dbReference type="GO" id="GO:0005737">
    <property type="term" value="C:cytoplasm"/>
    <property type="evidence" value="ECO:0007669"/>
    <property type="project" value="UniProtKB-SubCell"/>
</dbReference>
<organism evidence="9 10">
    <name type="scientific">Peptostreptococcus stomatis DSM 17678</name>
    <dbReference type="NCBI Taxonomy" id="596315"/>
    <lineage>
        <taxon>Bacteria</taxon>
        <taxon>Bacillati</taxon>
        <taxon>Bacillota</taxon>
        <taxon>Clostridia</taxon>
        <taxon>Peptostreptococcales</taxon>
        <taxon>Peptostreptococcaceae</taxon>
        <taxon>Peptostreptococcus</taxon>
    </lineage>
</organism>
<keyword evidence="4 7" id="KW-0808">Transferase</keyword>
<dbReference type="PIRSF" id="PIRSF000505">
    <property type="entry name" value="EPSPS"/>
    <property type="match status" value="1"/>
</dbReference>
<name>E0E2V3_9FIRM</name>
<dbReference type="SUPFAM" id="SSF55205">
    <property type="entry name" value="EPT/RTPC-like"/>
    <property type="match status" value="1"/>
</dbReference>
<dbReference type="InterPro" id="IPR036968">
    <property type="entry name" value="Enolpyruvate_Tfrase_sf"/>
</dbReference>
<dbReference type="RefSeq" id="WP_007789463.1">
    <property type="nucleotide sequence ID" value="NZ_ADGQ01000050.1"/>
</dbReference>
<feature type="active site" description="Proton acceptor" evidence="7">
    <location>
        <position position="353"/>
    </location>
</feature>
<dbReference type="AlphaFoldDB" id="E0E2V3"/>
<dbReference type="EC" id="2.5.1.19" evidence="7"/>
<feature type="binding site" evidence="7">
    <location>
        <position position="32"/>
    </location>
    <ligand>
        <name>3-phosphoshikimate</name>
        <dbReference type="ChEBI" id="CHEBI:145989"/>
    </ligand>
</feature>
<dbReference type="GO" id="GO:0009073">
    <property type="term" value="P:aromatic amino acid family biosynthetic process"/>
    <property type="evidence" value="ECO:0007669"/>
    <property type="project" value="UniProtKB-KW"/>
</dbReference>
<feature type="binding site" evidence="7">
    <location>
        <position position="384"/>
    </location>
    <ligand>
        <name>phosphoenolpyruvate</name>
        <dbReference type="ChEBI" id="CHEBI:58702"/>
    </ligand>
</feature>
<comment type="subunit">
    <text evidence="7">Monomer.</text>
</comment>
<gene>
    <name evidence="7 9" type="primary">aroA</name>
    <name evidence="9" type="ORF">HMPREF0634_1092</name>
</gene>
<dbReference type="InterPro" id="IPR013792">
    <property type="entry name" value="RNA3'P_cycl/enolpyr_Trfase_a/b"/>
</dbReference>
<dbReference type="GO" id="GO:0003866">
    <property type="term" value="F:3-phosphoshikimate 1-carboxyvinyltransferase activity"/>
    <property type="evidence" value="ECO:0007669"/>
    <property type="project" value="UniProtKB-UniRule"/>
</dbReference>
<dbReference type="InterPro" id="IPR001986">
    <property type="entry name" value="Enolpyruvate_Tfrase_dom"/>
</dbReference>
<dbReference type="Pfam" id="PF00275">
    <property type="entry name" value="EPSP_synthase"/>
    <property type="match status" value="1"/>
</dbReference>
<feature type="binding site" evidence="7">
    <location>
        <position position="198"/>
    </location>
    <ligand>
        <name>3-phosphoshikimate</name>
        <dbReference type="ChEBI" id="CHEBI:145989"/>
    </ligand>
</feature>
<keyword evidence="5 7" id="KW-0057">Aromatic amino acid biosynthesis</keyword>
<feature type="binding site" evidence="7">
    <location>
        <position position="120"/>
    </location>
    <ligand>
        <name>phosphoenolpyruvate</name>
        <dbReference type="ChEBI" id="CHEBI:58702"/>
    </ligand>
</feature>
<feature type="binding site" evidence="7">
    <location>
        <position position="31"/>
    </location>
    <ligand>
        <name>phosphoenolpyruvate</name>
        <dbReference type="ChEBI" id="CHEBI:58702"/>
    </ligand>
</feature>
<feature type="domain" description="Enolpyruvate transferase" evidence="8">
    <location>
        <begin position="24"/>
        <end position="462"/>
    </location>
</feature>
<feature type="binding site" evidence="7">
    <location>
        <position position="200"/>
    </location>
    <ligand>
        <name>phosphoenolpyruvate</name>
        <dbReference type="ChEBI" id="CHEBI:58702"/>
    </ligand>
</feature>
<dbReference type="OrthoDB" id="9809920at2"/>
<dbReference type="UniPathway" id="UPA00053">
    <property type="reaction ID" value="UER00089"/>
</dbReference>
<evidence type="ECO:0000256" key="4">
    <source>
        <dbReference type="ARBA" id="ARBA00022679"/>
    </source>
</evidence>
<evidence type="ECO:0000259" key="8">
    <source>
        <dbReference type="Pfam" id="PF00275"/>
    </source>
</evidence>
<feature type="binding site" evidence="7">
    <location>
        <position position="353"/>
    </location>
    <ligand>
        <name>3-phosphoshikimate</name>
        <dbReference type="ChEBI" id="CHEBI:145989"/>
    </ligand>
</feature>
<comment type="similarity">
    <text evidence="2 7">Belongs to the EPSP synthase family.</text>
</comment>
<keyword evidence="10" id="KW-1185">Reference proteome</keyword>
<dbReference type="PROSITE" id="PS00885">
    <property type="entry name" value="EPSP_SYNTHASE_2"/>
    <property type="match status" value="1"/>
</dbReference>
<dbReference type="InterPro" id="IPR006264">
    <property type="entry name" value="EPSP_synthase"/>
</dbReference>
<comment type="subcellular location">
    <subcellularLocation>
        <location evidence="7">Cytoplasm</location>
    </subcellularLocation>
</comment>
<comment type="function">
    <text evidence="7">Catalyzes the transfer of the enolpyruvyl moiety of phosphoenolpyruvate (PEP) to the 5-hydroxyl of shikimate-3-phosphate (S3P) to produce enolpyruvyl shikimate-3-phosphate and inorganic phosphate.</text>
</comment>
<feature type="binding site" evidence="7">
    <location>
        <position position="200"/>
    </location>
    <ligand>
        <name>3-phosphoshikimate</name>
        <dbReference type="ChEBI" id="CHEBI:145989"/>
    </ligand>
</feature>
<proteinExistence type="inferred from homology"/>
<comment type="caution">
    <text evidence="7">Lacks conserved residue(s) required for the propagation of feature annotation.</text>
</comment>
<keyword evidence="3 7" id="KW-0028">Amino-acid biosynthesis</keyword>
<feature type="binding site" evidence="7">
    <location>
        <position position="226"/>
    </location>
    <ligand>
        <name>3-phosphoshikimate</name>
        <dbReference type="ChEBI" id="CHEBI:145989"/>
    </ligand>
</feature>
<evidence type="ECO:0000256" key="7">
    <source>
        <dbReference type="HAMAP-Rule" id="MF_00210"/>
    </source>
</evidence>
<dbReference type="GeneID" id="84800582"/>
<dbReference type="Gene3D" id="3.65.10.10">
    <property type="entry name" value="Enolpyruvate transferase domain"/>
    <property type="match status" value="2"/>
</dbReference>
<dbReference type="PANTHER" id="PTHR21090:SF5">
    <property type="entry name" value="PENTAFUNCTIONAL AROM POLYPEPTIDE"/>
    <property type="match status" value="1"/>
</dbReference>
<dbReference type="EMBL" id="ADGQ01000050">
    <property type="protein sequence ID" value="EFM64781.1"/>
    <property type="molecule type" value="Genomic_DNA"/>
</dbReference>
<evidence type="ECO:0000256" key="3">
    <source>
        <dbReference type="ARBA" id="ARBA00022605"/>
    </source>
</evidence>
<dbReference type="eggNOG" id="COG0128">
    <property type="taxonomic scope" value="Bacteria"/>
</dbReference>